<sequence>MSAERARISNGKGKSIDREPPLKKQRVDTSLAAVVDREASVSGVALPLVSGLLRDEAYAAMKSKASKIKKDCDARLAKLKLKCSKGDEDIASLKTLLSSASDLQSSRIGEAVAAARGEMTRGFAGRVSEVAGLLAEIGEKVLNNMLNLAEIDAKLEVQEVLEIPEYSATDEVGDEVDDEADKEVDDEADDEADEEP</sequence>
<name>A0A087GG40_ARAAL</name>
<protein>
    <submittedName>
        <fullName evidence="2">Uncharacterized protein</fullName>
    </submittedName>
</protein>
<keyword evidence="3" id="KW-1185">Reference proteome</keyword>
<feature type="compositionally biased region" description="Basic and acidic residues" evidence="1">
    <location>
        <begin position="14"/>
        <end position="24"/>
    </location>
</feature>
<reference evidence="3" key="1">
    <citation type="journal article" date="2015" name="Nat. Plants">
        <title>Genome expansion of Arabis alpina linked with retrotransposition and reduced symmetric DNA methylation.</title>
        <authorList>
            <person name="Willing E.M."/>
            <person name="Rawat V."/>
            <person name="Mandakova T."/>
            <person name="Maumus F."/>
            <person name="James G.V."/>
            <person name="Nordstroem K.J."/>
            <person name="Becker C."/>
            <person name="Warthmann N."/>
            <person name="Chica C."/>
            <person name="Szarzynska B."/>
            <person name="Zytnicki M."/>
            <person name="Albani M.C."/>
            <person name="Kiefer C."/>
            <person name="Bergonzi S."/>
            <person name="Castaings L."/>
            <person name="Mateos J.L."/>
            <person name="Berns M.C."/>
            <person name="Bujdoso N."/>
            <person name="Piofczyk T."/>
            <person name="de Lorenzo L."/>
            <person name="Barrero-Sicilia C."/>
            <person name="Mateos I."/>
            <person name="Piednoel M."/>
            <person name="Hagmann J."/>
            <person name="Chen-Min-Tao R."/>
            <person name="Iglesias-Fernandez R."/>
            <person name="Schuster S.C."/>
            <person name="Alonso-Blanco C."/>
            <person name="Roudier F."/>
            <person name="Carbonero P."/>
            <person name="Paz-Ares J."/>
            <person name="Davis S.J."/>
            <person name="Pecinka A."/>
            <person name="Quesneville H."/>
            <person name="Colot V."/>
            <person name="Lysak M.A."/>
            <person name="Weigel D."/>
            <person name="Coupland G."/>
            <person name="Schneeberger K."/>
        </authorList>
    </citation>
    <scope>NUCLEOTIDE SEQUENCE [LARGE SCALE GENOMIC DNA]</scope>
    <source>
        <strain evidence="3">cv. Pajares</strain>
    </source>
</reference>
<feature type="region of interest" description="Disordered" evidence="1">
    <location>
        <begin position="1"/>
        <end position="24"/>
    </location>
</feature>
<proteinExistence type="predicted"/>
<accession>A0A087GG40</accession>
<dbReference type="AlphaFoldDB" id="A0A087GG40"/>
<feature type="region of interest" description="Disordered" evidence="1">
    <location>
        <begin position="164"/>
        <end position="196"/>
    </location>
</feature>
<feature type="compositionally biased region" description="Acidic residues" evidence="1">
    <location>
        <begin position="171"/>
        <end position="196"/>
    </location>
</feature>
<dbReference type="EMBL" id="CM002875">
    <property type="protein sequence ID" value="KFK28842.1"/>
    <property type="molecule type" value="Genomic_DNA"/>
</dbReference>
<organism evidence="2 3">
    <name type="scientific">Arabis alpina</name>
    <name type="common">Alpine rock-cress</name>
    <dbReference type="NCBI Taxonomy" id="50452"/>
    <lineage>
        <taxon>Eukaryota</taxon>
        <taxon>Viridiplantae</taxon>
        <taxon>Streptophyta</taxon>
        <taxon>Embryophyta</taxon>
        <taxon>Tracheophyta</taxon>
        <taxon>Spermatophyta</taxon>
        <taxon>Magnoliopsida</taxon>
        <taxon>eudicotyledons</taxon>
        <taxon>Gunneridae</taxon>
        <taxon>Pentapetalae</taxon>
        <taxon>rosids</taxon>
        <taxon>malvids</taxon>
        <taxon>Brassicales</taxon>
        <taxon>Brassicaceae</taxon>
        <taxon>Arabideae</taxon>
        <taxon>Arabis</taxon>
    </lineage>
</organism>
<evidence type="ECO:0000256" key="1">
    <source>
        <dbReference type="SAM" id="MobiDB-lite"/>
    </source>
</evidence>
<gene>
    <name evidence="2" type="ordered locus">AALP_Aa7g055800</name>
</gene>
<evidence type="ECO:0000313" key="2">
    <source>
        <dbReference type="EMBL" id="KFK28842.1"/>
    </source>
</evidence>
<evidence type="ECO:0000313" key="3">
    <source>
        <dbReference type="Proteomes" id="UP000029120"/>
    </source>
</evidence>
<dbReference type="Proteomes" id="UP000029120">
    <property type="component" value="Chromosome 7"/>
</dbReference>
<dbReference type="Gramene" id="KFK28842">
    <property type="protein sequence ID" value="KFK28842"/>
    <property type="gene ID" value="AALP_AA7G055800"/>
</dbReference>